<dbReference type="GO" id="GO:0008381">
    <property type="term" value="F:mechanosensitive monoatomic ion channel activity"/>
    <property type="evidence" value="ECO:0007669"/>
    <property type="project" value="UniProtKB-UniRule"/>
</dbReference>
<comment type="similarity">
    <text evidence="2 11">Belongs to the MscL family.</text>
</comment>
<comment type="subunit">
    <text evidence="3 11">Homopentamer.</text>
</comment>
<dbReference type="FunFam" id="1.10.1200.120:FF:000001">
    <property type="entry name" value="Large-conductance mechanosensitive channel"/>
    <property type="match status" value="1"/>
</dbReference>
<keyword evidence="4 11" id="KW-0813">Transport</keyword>
<evidence type="ECO:0000256" key="9">
    <source>
        <dbReference type="ARBA" id="ARBA00023136"/>
    </source>
</evidence>
<proteinExistence type="inferred from homology"/>
<sequence length="146" mass="16168">MKDIVSTGKSFFKEFREFAVKGNVMDMAIGVVIGTAFGKIVSSLVADVIMPLVGLFVGNIDLKDLAVTLQDKTDTSPEIVLTYGVFLQNVLDFLIIAFAIFLTIKLIINLKNRIIKEEENPAEAPADPADVQLLREIRDLLKEQNK</sequence>
<keyword evidence="7 11" id="KW-1133">Transmembrane helix</keyword>
<dbReference type="PANTHER" id="PTHR30266:SF2">
    <property type="entry name" value="LARGE-CONDUCTANCE MECHANOSENSITIVE CHANNEL"/>
    <property type="match status" value="1"/>
</dbReference>
<dbReference type="STRING" id="83771.SAMN02910357_01796"/>
<dbReference type="PROSITE" id="PS01327">
    <property type="entry name" value="MSCL"/>
    <property type="match status" value="1"/>
</dbReference>
<keyword evidence="8 11" id="KW-0406">Ion transport</keyword>
<reference evidence="13" key="1">
    <citation type="submission" date="2017-02" db="EMBL/GenBank/DDBJ databases">
        <authorList>
            <person name="Varghese N."/>
            <person name="Submissions S."/>
        </authorList>
    </citation>
    <scope>NUCLEOTIDE SEQUENCE [LARGE SCALE GENOMIC DNA]</scope>
    <source>
        <strain evidence="13">DSM 3072</strain>
    </source>
</reference>
<comment type="caution">
    <text evidence="11">Lacks conserved residue(s) required for the propagation of feature annotation.</text>
</comment>
<dbReference type="AlphaFoldDB" id="A0A1T4V880"/>
<evidence type="ECO:0000256" key="6">
    <source>
        <dbReference type="ARBA" id="ARBA00022692"/>
    </source>
</evidence>
<comment type="subcellular location">
    <subcellularLocation>
        <location evidence="11">Cell inner membrane</location>
        <topology evidence="11">Multi-pass membrane protein</topology>
    </subcellularLocation>
    <subcellularLocation>
        <location evidence="1">Cell membrane</location>
        <topology evidence="1">Multi-pass membrane protein</topology>
    </subcellularLocation>
</comment>
<evidence type="ECO:0000256" key="8">
    <source>
        <dbReference type="ARBA" id="ARBA00023065"/>
    </source>
</evidence>
<dbReference type="PANTHER" id="PTHR30266">
    <property type="entry name" value="MECHANOSENSITIVE CHANNEL MSCL"/>
    <property type="match status" value="1"/>
</dbReference>
<dbReference type="InterPro" id="IPR019823">
    <property type="entry name" value="Mechanosensitive_channel_CS"/>
</dbReference>
<accession>A0A1T4V880</accession>
<evidence type="ECO:0000256" key="5">
    <source>
        <dbReference type="ARBA" id="ARBA00022475"/>
    </source>
</evidence>
<keyword evidence="9 11" id="KW-0472">Membrane</keyword>
<dbReference type="InterPro" id="IPR001185">
    <property type="entry name" value="MS_channel"/>
</dbReference>
<evidence type="ECO:0000256" key="7">
    <source>
        <dbReference type="ARBA" id="ARBA00022989"/>
    </source>
</evidence>
<comment type="function">
    <text evidence="11">Channel that opens in response to stretch forces in the membrane lipid bilayer. May participate in the regulation of osmotic pressure changes within the cell.</text>
</comment>
<evidence type="ECO:0000313" key="12">
    <source>
        <dbReference type="EMBL" id="SKA61155.1"/>
    </source>
</evidence>
<dbReference type="PRINTS" id="PR01264">
    <property type="entry name" value="MECHCHANNEL"/>
</dbReference>
<keyword evidence="5 11" id="KW-1003">Cell membrane</keyword>
<protein>
    <recommendedName>
        <fullName evidence="11">Large-conductance mechanosensitive channel</fullName>
    </recommendedName>
</protein>
<dbReference type="Gene3D" id="1.10.1200.120">
    <property type="entry name" value="Large-conductance mechanosensitive channel, MscL, domain 1"/>
    <property type="match status" value="1"/>
</dbReference>
<dbReference type="HAMAP" id="MF_00115">
    <property type="entry name" value="MscL"/>
    <property type="match status" value="1"/>
</dbReference>
<evidence type="ECO:0000256" key="10">
    <source>
        <dbReference type="ARBA" id="ARBA00023303"/>
    </source>
</evidence>
<dbReference type="NCBIfam" id="NF001843">
    <property type="entry name" value="PRK00567.1-4"/>
    <property type="match status" value="1"/>
</dbReference>
<dbReference type="Pfam" id="PF01741">
    <property type="entry name" value="MscL"/>
    <property type="match status" value="1"/>
</dbReference>
<dbReference type="Proteomes" id="UP000242432">
    <property type="component" value="Unassembled WGS sequence"/>
</dbReference>
<evidence type="ECO:0000256" key="11">
    <source>
        <dbReference type="HAMAP-Rule" id="MF_00115"/>
    </source>
</evidence>
<dbReference type="EMBL" id="FUXX01000013">
    <property type="protein sequence ID" value="SKA61155.1"/>
    <property type="molecule type" value="Genomic_DNA"/>
</dbReference>
<keyword evidence="11" id="KW-0997">Cell inner membrane</keyword>
<keyword evidence="10 11" id="KW-0407">Ion channel</keyword>
<evidence type="ECO:0000313" key="13">
    <source>
        <dbReference type="Proteomes" id="UP000242432"/>
    </source>
</evidence>
<keyword evidence="6 11" id="KW-0812">Transmembrane</keyword>
<dbReference type="NCBIfam" id="TIGR00220">
    <property type="entry name" value="mscL"/>
    <property type="match status" value="1"/>
</dbReference>
<gene>
    <name evidence="11" type="primary">mscL</name>
    <name evidence="12" type="ORF">SAMN02745213_01040</name>
</gene>
<keyword evidence="13" id="KW-1185">Reference proteome</keyword>
<dbReference type="RefSeq" id="WP_078928556.1">
    <property type="nucleotide sequence ID" value="NZ_FUXX01000013.1"/>
</dbReference>
<evidence type="ECO:0000256" key="2">
    <source>
        <dbReference type="ARBA" id="ARBA00007254"/>
    </source>
</evidence>
<dbReference type="GO" id="GO:0005886">
    <property type="term" value="C:plasma membrane"/>
    <property type="evidence" value="ECO:0007669"/>
    <property type="project" value="UniProtKB-SubCell"/>
</dbReference>
<feature type="transmembrane region" description="Helical" evidence="11">
    <location>
        <begin position="80"/>
        <end position="108"/>
    </location>
</feature>
<evidence type="ECO:0000256" key="4">
    <source>
        <dbReference type="ARBA" id="ARBA00022448"/>
    </source>
</evidence>
<evidence type="ECO:0000256" key="1">
    <source>
        <dbReference type="ARBA" id="ARBA00004651"/>
    </source>
</evidence>
<evidence type="ECO:0000256" key="3">
    <source>
        <dbReference type="ARBA" id="ARBA00011255"/>
    </source>
</evidence>
<name>A0A1T4V880_9GAMM</name>
<dbReference type="InterPro" id="IPR036019">
    <property type="entry name" value="MscL_channel"/>
</dbReference>
<organism evidence="12 13">
    <name type="scientific">Succinivibrio dextrinosolvens DSM 3072</name>
    <dbReference type="NCBI Taxonomy" id="1123324"/>
    <lineage>
        <taxon>Bacteria</taxon>
        <taxon>Pseudomonadati</taxon>
        <taxon>Pseudomonadota</taxon>
        <taxon>Gammaproteobacteria</taxon>
        <taxon>Aeromonadales</taxon>
        <taxon>Succinivibrionaceae</taxon>
        <taxon>Succinivibrio</taxon>
    </lineage>
</organism>
<dbReference type="SUPFAM" id="SSF81330">
    <property type="entry name" value="Gated mechanosensitive channel"/>
    <property type="match status" value="1"/>
</dbReference>
<dbReference type="InterPro" id="IPR037673">
    <property type="entry name" value="MSC/AndL"/>
</dbReference>